<organism evidence="1 2">
    <name type="scientific">Vibrio jasicida</name>
    <dbReference type="NCBI Taxonomy" id="766224"/>
    <lineage>
        <taxon>Bacteria</taxon>
        <taxon>Pseudomonadati</taxon>
        <taxon>Pseudomonadota</taxon>
        <taxon>Gammaproteobacteria</taxon>
        <taxon>Vibrionales</taxon>
        <taxon>Vibrionaceae</taxon>
        <taxon>Vibrio</taxon>
    </lineage>
</organism>
<proteinExistence type="predicted"/>
<accession>A0AAU9QXF1</accession>
<dbReference type="Pfam" id="PF11185">
    <property type="entry name" value="DUF2971"/>
    <property type="match status" value="1"/>
</dbReference>
<dbReference type="Proteomes" id="UP001295462">
    <property type="component" value="Unassembled WGS sequence"/>
</dbReference>
<evidence type="ECO:0000313" key="2">
    <source>
        <dbReference type="Proteomes" id="UP001295462"/>
    </source>
</evidence>
<name>A0AAU9QXF1_9VIBR</name>
<dbReference type="RefSeq" id="WP_409929489.1">
    <property type="nucleotide sequence ID" value="NZ_CAKMUD010000127.1"/>
</dbReference>
<evidence type="ECO:0008006" key="3">
    <source>
        <dbReference type="Google" id="ProtNLM"/>
    </source>
</evidence>
<dbReference type="AlphaFoldDB" id="A0AAU9QXF1"/>
<reference evidence="1" key="1">
    <citation type="submission" date="2022-01" db="EMBL/GenBank/DDBJ databases">
        <authorList>
            <person name="Lagorce A."/>
        </authorList>
    </citation>
    <scope>NUCLEOTIDE SEQUENCE</scope>
    <source>
        <strain evidence="1">Th15_F1_A12</strain>
    </source>
</reference>
<dbReference type="EMBL" id="CAKMUD010000127">
    <property type="protein sequence ID" value="CAH1603509.1"/>
    <property type="molecule type" value="Genomic_DNA"/>
</dbReference>
<gene>
    <name evidence="1" type="ORF">THF1A12_70228</name>
</gene>
<evidence type="ECO:0000313" key="1">
    <source>
        <dbReference type="EMBL" id="CAH1603509.1"/>
    </source>
</evidence>
<comment type="caution">
    <text evidence="1">The sequence shown here is derived from an EMBL/GenBank/DDBJ whole genome shotgun (WGS) entry which is preliminary data.</text>
</comment>
<dbReference type="InterPro" id="IPR021352">
    <property type="entry name" value="DUF2971"/>
</dbReference>
<sequence length="284" mass="32598">MKLYKFRQVDTYSLSGLSNSTLWFSNLSDFNDPFEGSYILDEQLSREVEQSLVDRVVPKPDSQVDVVLRQRMFEEAGVEDGGADKKAFFRKMLKRDFEKALVGTVHKSKAICMSMEDTEAGKDPLYENLMWSHYADGLRGFCMVFDSEKLQTHFYEQELTVRPIEVEYQDTPITLSLNEFARSRHILNDNPMKDVISDVTKSVGTKSKAWSYEKEFRMISLENSNAHSYLPDSLIEIVLGEKMPQDQKKLVIDTARSANPDVSIKLARLKKGSYQLEIVDYPTA</sequence>
<protein>
    <recommendedName>
        <fullName evidence="3">DUF2971 domain-containing protein</fullName>
    </recommendedName>
</protein>